<proteinExistence type="predicted"/>
<feature type="compositionally biased region" description="Pro residues" evidence="1">
    <location>
        <begin position="388"/>
        <end position="410"/>
    </location>
</feature>
<feature type="region of interest" description="Disordered" evidence="1">
    <location>
        <begin position="678"/>
        <end position="759"/>
    </location>
</feature>
<feature type="compositionally biased region" description="Acidic residues" evidence="1">
    <location>
        <begin position="748"/>
        <end position="759"/>
    </location>
</feature>
<feature type="compositionally biased region" description="Acidic residues" evidence="1">
    <location>
        <begin position="732"/>
        <end position="741"/>
    </location>
</feature>
<keyword evidence="3" id="KW-1185">Reference proteome</keyword>
<feature type="compositionally biased region" description="Low complexity" evidence="1">
    <location>
        <begin position="364"/>
        <end position="387"/>
    </location>
</feature>
<comment type="caution">
    <text evidence="2">The sequence shown here is derived from an EMBL/GenBank/DDBJ whole genome shotgun (WGS) entry which is preliminary data.</text>
</comment>
<name>A0A8H7DP04_PLEOS</name>
<evidence type="ECO:0000313" key="2">
    <source>
        <dbReference type="EMBL" id="KAF7422684.1"/>
    </source>
</evidence>
<evidence type="ECO:0008006" key="4">
    <source>
        <dbReference type="Google" id="ProtNLM"/>
    </source>
</evidence>
<dbReference type="OrthoDB" id="3352270at2759"/>
<evidence type="ECO:0000313" key="3">
    <source>
        <dbReference type="Proteomes" id="UP000623687"/>
    </source>
</evidence>
<dbReference type="Proteomes" id="UP000623687">
    <property type="component" value="Unassembled WGS sequence"/>
</dbReference>
<reference evidence="2" key="1">
    <citation type="submission" date="2019-07" db="EMBL/GenBank/DDBJ databases">
        <authorList>
            <person name="Palmer J.M."/>
        </authorList>
    </citation>
    <scope>NUCLEOTIDE SEQUENCE</scope>
    <source>
        <strain evidence="2">PC9</strain>
    </source>
</reference>
<evidence type="ECO:0000256" key="1">
    <source>
        <dbReference type="SAM" id="MobiDB-lite"/>
    </source>
</evidence>
<organism evidence="2 3">
    <name type="scientific">Pleurotus ostreatus</name>
    <name type="common">Oyster mushroom</name>
    <name type="synonym">White-rot fungus</name>
    <dbReference type="NCBI Taxonomy" id="5322"/>
    <lineage>
        <taxon>Eukaryota</taxon>
        <taxon>Fungi</taxon>
        <taxon>Dikarya</taxon>
        <taxon>Basidiomycota</taxon>
        <taxon>Agaricomycotina</taxon>
        <taxon>Agaricomycetes</taxon>
        <taxon>Agaricomycetidae</taxon>
        <taxon>Agaricales</taxon>
        <taxon>Pleurotineae</taxon>
        <taxon>Pleurotaceae</taxon>
        <taxon>Pleurotus</taxon>
    </lineage>
</organism>
<sequence>MFSALLSPIHRLPVELISRIFVEGVRLDYPYAQSPFLFKPNQPMYREDDPSIRSPDFQLLVSHICRHWRGIALNTACLWTTIHFSSPKHLSRAREYIRRCLPPTDAKDRHKRSPIQLLDVMVDTVSPGECREGRDLCKDHFDDVFGIIIPHVELWRSFHLKVRDDACKALARKHLSNATGGSHLETLQLYHFEAFSNAQDLFIATYRPPVIVFHNKLPKLRNVSLIGVNLNWSDSNFLHSLDHLQLALHADKIRPPFTPFAAMLRDSPQLKTLSLHYSGPKNSDGDPDHNWSPAIDTIPLPNLTELTLVDLDPGYLCAIIEHLIAPSLSELTLELPQPDDEYPERDYTSFIDLIVKGREIQLSPISSQNSSPSSLVVDGTPPATTASPHPPQILPTPPATNLPSSLPPSHSPSASHVSSDQRAPVISNPNPPSPVRIIHLRPIPNLSNLKRLAILALDCDLESWRSMLRALPGLQTLEVDFERLSPSPDREAQDSAGANIGIEPSERLKHSHALFKVLLEGEDNRVIGIDKAKGADLQRTAISPCSSLSSSAPNSRTHTPAARLRTPLLPALRELKLSGISASLLREFVVYREGGWLRQTTPSVVFHDASPRKVPNNSSPSSQYHHHDIRKYALKRYVVRRSPGRADEELDRLIDAGCWVPATELPCLRRSLYSDDELGERQNGDGWLVRLEEEEMPEEDLESDDEDEDTYEEQQGEQAAVRGAATGGDGLAEPDEPDEYGEDHQSYDDSEEESDYADD</sequence>
<protein>
    <recommendedName>
        <fullName evidence="4">F-box domain-containing protein</fullName>
    </recommendedName>
</protein>
<accession>A0A8H7DP04</accession>
<gene>
    <name evidence="2" type="ORF">PC9H_010840</name>
</gene>
<dbReference type="RefSeq" id="XP_036627716.1">
    <property type="nucleotide sequence ID" value="XM_036780333.1"/>
</dbReference>
<feature type="compositionally biased region" description="Acidic residues" evidence="1">
    <location>
        <begin position="692"/>
        <end position="715"/>
    </location>
</feature>
<feature type="region of interest" description="Disordered" evidence="1">
    <location>
        <begin position="364"/>
        <end position="432"/>
    </location>
</feature>
<dbReference type="InterPro" id="IPR032675">
    <property type="entry name" value="LRR_dom_sf"/>
</dbReference>
<dbReference type="Gene3D" id="3.80.10.10">
    <property type="entry name" value="Ribonuclease Inhibitor"/>
    <property type="match status" value="1"/>
</dbReference>
<dbReference type="GeneID" id="59380658"/>
<dbReference type="AlphaFoldDB" id="A0A8H7DP04"/>
<dbReference type="VEuPathDB" id="FungiDB:PC9H_010840"/>
<dbReference type="EMBL" id="JACETU010000008">
    <property type="protein sequence ID" value="KAF7422684.1"/>
    <property type="molecule type" value="Genomic_DNA"/>
</dbReference>
<feature type="compositionally biased region" description="Low complexity" evidence="1">
    <location>
        <begin position="411"/>
        <end position="428"/>
    </location>
</feature>